<dbReference type="PROSITE" id="PS50158">
    <property type="entry name" value="ZF_CCHC"/>
    <property type="match status" value="1"/>
</dbReference>
<evidence type="ECO:0000256" key="3">
    <source>
        <dbReference type="PROSITE-ProRule" id="PRU00047"/>
    </source>
</evidence>
<dbReference type="PROSITE" id="PS00674">
    <property type="entry name" value="AAA"/>
    <property type="match status" value="1"/>
</dbReference>
<keyword evidence="8" id="KW-1185">Reference proteome</keyword>
<dbReference type="InterPro" id="IPR001878">
    <property type="entry name" value="Znf_CCHC"/>
</dbReference>
<dbReference type="GO" id="GO:0005524">
    <property type="term" value="F:ATP binding"/>
    <property type="evidence" value="ECO:0007669"/>
    <property type="project" value="UniProtKB-KW"/>
</dbReference>
<feature type="region of interest" description="Disordered" evidence="5">
    <location>
        <begin position="81"/>
        <end position="124"/>
    </location>
</feature>
<dbReference type="GO" id="GO:0008270">
    <property type="term" value="F:zinc ion binding"/>
    <property type="evidence" value="ECO:0007669"/>
    <property type="project" value="UniProtKB-KW"/>
</dbReference>
<accession>A0A7J7LLY8</accession>
<keyword evidence="3" id="KW-0479">Metal-binding</keyword>
<protein>
    <recommendedName>
        <fullName evidence="6">CCHC-type domain-containing protein</fullName>
    </recommendedName>
</protein>
<gene>
    <name evidence="7" type="ORF">GIB67_004186</name>
</gene>
<dbReference type="GO" id="GO:0016887">
    <property type="term" value="F:ATP hydrolysis activity"/>
    <property type="evidence" value="ECO:0007669"/>
    <property type="project" value="InterPro"/>
</dbReference>
<keyword evidence="3" id="KW-0862">Zinc</keyword>
<dbReference type="Gene3D" id="1.10.8.60">
    <property type="match status" value="1"/>
</dbReference>
<feature type="compositionally biased region" description="Acidic residues" evidence="5">
    <location>
        <begin position="113"/>
        <end position="123"/>
    </location>
</feature>
<dbReference type="InterPro" id="IPR027417">
    <property type="entry name" value="P-loop_NTPase"/>
</dbReference>
<dbReference type="InterPro" id="IPR050221">
    <property type="entry name" value="26S_Proteasome_ATPase"/>
</dbReference>
<keyword evidence="1 4" id="KW-0547">Nucleotide-binding</keyword>
<evidence type="ECO:0000256" key="5">
    <source>
        <dbReference type="SAM" id="MobiDB-lite"/>
    </source>
</evidence>
<dbReference type="Proteomes" id="UP000541444">
    <property type="component" value="Unassembled WGS sequence"/>
</dbReference>
<proteinExistence type="inferred from homology"/>
<dbReference type="EMBL" id="JACGCM010002201">
    <property type="protein sequence ID" value="KAF6143657.1"/>
    <property type="molecule type" value="Genomic_DNA"/>
</dbReference>
<organism evidence="7 8">
    <name type="scientific">Kingdonia uniflora</name>
    <dbReference type="NCBI Taxonomy" id="39325"/>
    <lineage>
        <taxon>Eukaryota</taxon>
        <taxon>Viridiplantae</taxon>
        <taxon>Streptophyta</taxon>
        <taxon>Embryophyta</taxon>
        <taxon>Tracheophyta</taxon>
        <taxon>Spermatophyta</taxon>
        <taxon>Magnoliopsida</taxon>
        <taxon>Ranunculales</taxon>
        <taxon>Circaeasteraceae</taxon>
        <taxon>Kingdonia</taxon>
    </lineage>
</organism>
<evidence type="ECO:0000313" key="7">
    <source>
        <dbReference type="EMBL" id="KAF6143657.1"/>
    </source>
</evidence>
<evidence type="ECO:0000256" key="1">
    <source>
        <dbReference type="ARBA" id="ARBA00022741"/>
    </source>
</evidence>
<keyword evidence="2 4" id="KW-0067">ATP-binding</keyword>
<comment type="caution">
    <text evidence="7">The sequence shown here is derived from an EMBL/GenBank/DDBJ whole genome shotgun (WGS) entry which is preliminary data.</text>
</comment>
<feature type="domain" description="CCHC-type" evidence="6">
    <location>
        <begin position="320"/>
        <end position="334"/>
    </location>
</feature>
<evidence type="ECO:0000259" key="6">
    <source>
        <dbReference type="PROSITE" id="PS50158"/>
    </source>
</evidence>
<dbReference type="PANTHER" id="PTHR23073">
    <property type="entry name" value="26S PROTEASOME REGULATORY SUBUNIT"/>
    <property type="match status" value="1"/>
</dbReference>
<comment type="similarity">
    <text evidence="4">Belongs to the AAA ATPase family.</text>
</comment>
<sequence length="383" mass="44177">MLELLNQLDGFSSDDRIKVITTTNKADILDPALMRPGRLDRKIEFPHPTEEARAQILQVLSFVISRRPFYIFGRDRGRGSHPPIDTPLCDRYRHHPLGSPPRPPRHPYATTWQDDEYSSDSEEELRPQLRRKGKKNDIEVLAKAISEQTHDVHLKVPDFTGKSDADAFIEWLDKVEGIFNYKKYGDPKQVMIIESRLTCFALTWWNSVQQARCTVGYRSISEWWKMRREPKKSFIPMNYGEVAFEKLHSLKMGLSSLDDYTDQYYLLEVRAYLYKTEQQQLAKQANELHVQYCPPVPTTTPIAPAIPIATAPRTFILGNCYGCGKPGNQKWDCPIFTRKVGLVVDAMRERVIATVQRVLQDEDQEEAKMHTTYVHKSSEAPPP</sequence>
<dbReference type="Pfam" id="PF00004">
    <property type="entry name" value="AAA"/>
    <property type="match status" value="1"/>
</dbReference>
<name>A0A7J7LLY8_9MAGN</name>
<evidence type="ECO:0000256" key="4">
    <source>
        <dbReference type="RuleBase" id="RU003651"/>
    </source>
</evidence>
<dbReference type="GO" id="GO:0003676">
    <property type="term" value="F:nucleic acid binding"/>
    <property type="evidence" value="ECO:0007669"/>
    <property type="project" value="InterPro"/>
</dbReference>
<dbReference type="OrthoDB" id="515692at2759"/>
<dbReference type="Gene3D" id="3.40.50.300">
    <property type="entry name" value="P-loop containing nucleotide triphosphate hydrolases"/>
    <property type="match status" value="1"/>
</dbReference>
<evidence type="ECO:0000256" key="2">
    <source>
        <dbReference type="ARBA" id="ARBA00022840"/>
    </source>
</evidence>
<dbReference type="InterPro" id="IPR003960">
    <property type="entry name" value="ATPase_AAA_CS"/>
</dbReference>
<keyword evidence="3" id="KW-0863">Zinc-finger</keyword>
<dbReference type="SUPFAM" id="SSF52540">
    <property type="entry name" value="P-loop containing nucleoside triphosphate hydrolases"/>
    <property type="match status" value="1"/>
</dbReference>
<reference evidence="7 8" key="1">
    <citation type="journal article" date="2020" name="IScience">
        <title>Genome Sequencing of the Endangered Kingdonia uniflora (Circaeasteraceae, Ranunculales) Reveals Potential Mechanisms of Evolutionary Specialization.</title>
        <authorList>
            <person name="Sun Y."/>
            <person name="Deng T."/>
            <person name="Zhang A."/>
            <person name="Moore M.J."/>
            <person name="Landis J.B."/>
            <person name="Lin N."/>
            <person name="Zhang H."/>
            <person name="Zhang X."/>
            <person name="Huang J."/>
            <person name="Zhang X."/>
            <person name="Sun H."/>
            <person name="Wang H."/>
        </authorList>
    </citation>
    <scope>NUCLEOTIDE SEQUENCE [LARGE SCALE GENOMIC DNA]</scope>
    <source>
        <strain evidence="7">TB1705</strain>
        <tissue evidence="7">Leaf</tissue>
    </source>
</reference>
<dbReference type="AlphaFoldDB" id="A0A7J7LLY8"/>
<evidence type="ECO:0000313" key="8">
    <source>
        <dbReference type="Proteomes" id="UP000541444"/>
    </source>
</evidence>
<dbReference type="InterPro" id="IPR003959">
    <property type="entry name" value="ATPase_AAA_core"/>
</dbReference>